<dbReference type="InterPro" id="IPR001242">
    <property type="entry name" value="Condensation_dom"/>
</dbReference>
<dbReference type="PROSITE" id="PS51006">
    <property type="entry name" value="PABS_2"/>
    <property type="match status" value="1"/>
</dbReference>
<dbReference type="InterPro" id="IPR030374">
    <property type="entry name" value="PABS"/>
</dbReference>
<dbReference type="Gene3D" id="2.160.10.10">
    <property type="entry name" value="Hexapeptide repeat proteins"/>
    <property type="match status" value="2"/>
</dbReference>
<dbReference type="InterPro" id="IPR000873">
    <property type="entry name" value="AMP-dep_synth/lig_dom"/>
</dbReference>
<dbReference type="GO" id="GO:0043041">
    <property type="term" value="P:amino acid activation for nonribosomal peptide biosynthetic process"/>
    <property type="evidence" value="ECO:0007669"/>
    <property type="project" value="TreeGrafter"/>
</dbReference>
<keyword evidence="2" id="KW-0596">Phosphopantetheine</keyword>
<keyword evidence="4 5" id="KW-0808">Transferase</keyword>
<protein>
    <recommendedName>
        <fullName evidence="12">Carrier domain-containing protein</fullName>
    </recommendedName>
</protein>
<keyword evidence="11" id="KW-1185">Reference proteome</keyword>
<dbReference type="InterPro" id="IPR011004">
    <property type="entry name" value="Trimer_LpxA-like_sf"/>
</dbReference>
<dbReference type="Gene3D" id="1.10.1200.10">
    <property type="entry name" value="ACP-like"/>
    <property type="match status" value="1"/>
</dbReference>
<dbReference type="OrthoDB" id="10061270at2759"/>
<dbReference type="GO" id="GO:0005829">
    <property type="term" value="C:cytosol"/>
    <property type="evidence" value="ECO:0007669"/>
    <property type="project" value="TreeGrafter"/>
</dbReference>
<dbReference type="InterPro" id="IPR036736">
    <property type="entry name" value="ACP-like_sf"/>
</dbReference>
<keyword evidence="5" id="KW-0620">Polyamine biosynthesis</keyword>
<dbReference type="Gene3D" id="3.30.300.30">
    <property type="match status" value="1"/>
</dbReference>
<dbReference type="InterPro" id="IPR045851">
    <property type="entry name" value="AMP-bd_C_sf"/>
</dbReference>
<keyword evidence="3" id="KW-0597">Phosphoprotein</keyword>
<dbReference type="GO" id="GO:0016740">
    <property type="term" value="F:transferase activity"/>
    <property type="evidence" value="ECO:0007669"/>
    <property type="project" value="UniProtKB-UniRule"/>
</dbReference>
<dbReference type="Gene3D" id="3.30.559.10">
    <property type="entry name" value="Chloramphenicol acetyltransferase-like domain"/>
    <property type="match status" value="2"/>
</dbReference>
<dbReference type="SUPFAM" id="SSF51161">
    <property type="entry name" value="Trimeric LpxA-like enzymes"/>
    <property type="match status" value="2"/>
</dbReference>
<dbReference type="SUPFAM" id="SSF56801">
    <property type="entry name" value="Acetyl-CoA synthetase-like"/>
    <property type="match status" value="1"/>
</dbReference>
<dbReference type="InterPro" id="IPR009081">
    <property type="entry name" value="PP-bd_ACP"/>
</dbReference>
<dbReference type="Pfam" id="PF01564">
    <property type="entry name" value="Spermine_synth"/>
    <property type="match status" value="1"/>
</dbReference>
<dbReference type="GO" id="GO:0006596">
    <property type="term" value="P:polyamine biosynthetic process"/>
    <property type="evidence" value="ECO:0007669"/>
    <property type="project" value="UniProtKB-UniRule"/>
</dbReference>
<dbReference type="Proteomes" id="UP000663877">
    <property type="component" value="Unassembled WGS sequence"/>
</dbReference>
<dbReference type="CDD" id="cd02440">
    <property type="entry name" value="AdoMet_MTases"/>
    <property type="match status" value="1"/>
</dbReference>
<evidence type="ECO:0000256" key="1">
    <source>
        <dbReference type="ARBA" id="ARBA00007867"/>
    </source>
</evidence>
<dbReference type="Gene3D" id="3.40.50.150">
    <property type="entry name" value="Vaccinia Virus protein VP39"/>
    <property type="match status" value="1"/>
</dbReference>
<dbReference type="Gene3D" id="3.40.50.12780">
    <property type="entry name" value="N-terminal domain of ligase-like"/>
    <property type="match status" value="1"/>
</dbReference>
<proteinExistence type="inferred from homology"/>
<evidence type="ECO:0000256" key="4">
    <source>
        <dbReference type="ARBA" id="ARBA00022679"/>
    </source>
</evidence>
<dbReference type="SUPFAM" id="SSF47336">
    <property type="entry name" value="ACP-like"/>
    <property type="match status" value="1"/>
</dbReference>
<evidence type="ECO:0000256" key="5">
    <source>
        <dbReference type="PROSITE-ProRule" id="PRU00354"/>
    </source>
</evidence>
<dbReference type="CDD" id="cd05930">
    <property type="entry name" value="A_NRPS"/>
    <property type="match status" value="1"/>
</dbReference>
<dbReference type="EMBL" id="CAJNOM010000445">
    <property type="protein sequence ID" value="CAF1442636.1"/>
    <property type="molecule type" value="Genomic_DNA"/>
</dbReference>
<dbReference type="InterPro" id="IPR023213">
    <property type="entry name" value="CAT-like_dom_sf"/>
</dbReference>
<comment type="similarity">
    <text evidence="1">Belongs to the spermidine/spermine synthase family.</text>
</comment>
<evidence type="ECO:0000256" key="2">
    <source>
        <dbReference type="ARBA" id="ARBA00022450"/>
    </source>
</evidence>
<organism evidence="10 11">
    <name type="scientific">Adineta steineri</name>
    <dbReference type="NCBI Taxonomy" id="433720"/>
    <lineage>
        <taxon>Eukaryota</taxon>
        <taxon>Metazoa</taxon>
        <taxon>Spiralia</taxon>
        <taxon>Gnathifera</taxon>
        <taxon>Rotifera</taxon>
        <taxon>Eurotatoria</taxon>
        <taxon>Bdelloidea</taxon>
        <taxon>Adinetida</taxon>
        <taxon>Adinetidae</taxon>
        <taxon>Adineta</taxon>
    </lineage>
</organism>
<dbReference type="InterPro" id="IPR042099">
    <property type="entry name" value="ANL_N_sf"/>
</dbReference>
<comment type="caution">
    <text evidence="10">The sequence shown here is derived from an EMBL/GenBank/DDBJ whole genome shotgun (WGS) entry which is preliminary data.</text>
</comment>
<gene>
    <name evidence="8" type="ORF">BJG266_LOCUS13325</name>
    <name evidence="9" type="ORF">QVE165_LOCUS39658</name>
    <name evidence="10" type="ORF">QVE165_LOCUS39737</name>
</gene>
<evidence type="ECO:0000313" key="11">
    <source>
        <dbReference type="Proteomes" id="UP000663832"/>
    </source>
</evidence>
<feature type="active site" description="Proton acceptor" evidence="5">
    <location>
        <position position="1662"/>
    </location>
</feature>
<dbReference type="Proteomes" id="UP000663832">
    <property type="component" value="Unassembled WGS sequence"/>
</dbReference>
<dbReference type="PANTHER" id="PTHR45527:SF1">
    <property type="entry name" value="FATTY ACID SYNTHASE"/>
    <property type="match status" value="1"/>
</dbReference>
<evidence type="ECO:0000313" key="8">
    <source>
        <dbReference type="EMBL" id="CAF0953041.1"/>
    </source>
</evidence>
<evidence type="ECO:0008006" key="12">
    <source>
        <dbReference type="Google" id="ProtNLM"/>
    </source>
</evidence>
<sequence length="1786" mass="202784">MTSAKNYWHRALLGYELEKSINLPVDRKLPFNAIRTGQGFSVEINFNSHIGKELIDCASQSNATLYQVCLTIVYIFLFKLTGGQRDLLIGIVQANRYRPELQRIIGMFVNTLPMRILVDSQLTFEQLLCEVSTMMFETQPHSNLPYQTILEQLSIQKQQQQNLIQTMFTLEEQHSQFIRLGHDSIIEPWSTSSLVDNLVSIGIPTNTVAMFDLSLSFEYMANTHSLRGEIIGSCDLFDSPTIVNIARRFQFIVEQLFSPSSITMAKRAHSISDLSLVLPEEIAEDIHNLRSISKNKMDLTARASFAQSRIWLDEQNTTDSQVAVNNMPFVYKITEGILSIERLRHALQLVVLKHASLRTSLFFDSITKCLMQRIIHPVDSKEELFGFVQSTLDSDIDLKTMLLDERRNLSYFNLSNGRVFRVHLIRKETGNQDSLGTGDFVIFNFHQAIFDISSFNLFHRDLCEAYDRETILPVDVNDFDYNDYAIAEQDMLMKTASAFWHETMFDFDWNRLINLPIAHQRSSDEQQTKYHLTKELSNYVSRPSVTCCIHQQFVKQAMMHPRKVAVTLDEQSLTYEELLAQVQRLAFFLINSQGVQPGDIICQCVHRSIAMIIGILGILMSGAIYAPLTPTDPFDRLQSLIHQVDAKLVLVNQNSPSHLNRFDVPIVDISEILDCPVRLNDAQIEQLSQVVVTPQSISHIVFTSGSTGLPKAVQLRHRNLLANIKTHIIEENDVVLQLSSSSFDSHLDDIGGALLQGGHLVLLKAGGHLDFDYMTKVIYEKNVTYVGPVPSWIGALSEFLSENYHARERIRQVHWWYLGGEQLLSSTIRQLLPFISEESRIFNLYGPAETTVVTTCYEIHRNDLSTIISLPIGRPLQGYRIYLLDEYRQPVIPGKDGEIIIGGVGVFAGYYGRMDLTRQVLIEMDGEQFYMTGDLGRLDVELNGLVFIGRRDFQVKLRGQRIELAEIESVILRSSLEIMNCIVMKEGVTTDSYLSAYIQAREDNENRDIRNETIQFCNLYLPPYMVPSKWFFIPEFPLNVNGKIDRKKLSSIGEIADLHLQDRPIITLSPLERKLQDIFFRAFRLDSPPDIRISFGQLGGTSLGAMRALIFIRQEVSEKIDIGLLLKNPSVEELAAALETFLAVVKSDEESKDGVDDDNDDDFSVRPHPSWIIETIGILLLTCQWLWPIFVATRLHFSFFQILLIPLIHLVQYPLFIKLFGGPNQQGRDTLYTWRYYRLWFLRCQWSLNIYCLEYLLGTPFYNAYLRLCGARISDGAHIYTTHIDAPWLLEVGNATYIGSEVVLSSLTYHDRIYDLHEIRVGSHCSIGARCVLHDRAQIHDGVFLEPLTAVTGQSGQSDGNILVVDWKTNWRIVLAVSLCGNYTKWVSCFLNGTQWLVIVLRRFGAHIANDVIIDDMKSLDDVHLVTIGSHARLSSTSRIQCHTFEGRYLKLRPVTIGPAAIIKPMSVILPGVTLMGDNHLAPCSVVLPHDRLEAHTDWSGSPIKRVLVHQGLGPPQHILAKRQSMLGEYDVIVGRFNNDILTIYFGEDGWLDWQTGVNLRRPFRPDDLWIRLFFTTFLCKSSANRVLVIGLGGGILPMLIRHYFPSVIIDVVEIDETVIELAVDYFGLAEQITDGYLKIIAADGFRYVNETTQRYDIVFLDAFTEKVIPVHINTRQFFTNLHGILTNGGCLATNSNVSTNEEFTRLVETLSSTFEANLLLAHSNILENSRVIISGSRSSLAPIISQDQAVQEAKRLEVNAHLEFGLSRLISLAYRGLLNESASEK</sequence>
<reference evidence="10" key="1">
    <citation type="submission" date="2021-02" db="EMBL/GenBank/DDBJ databases">
        <authorList>
            <person name="Nowell W R."/>
        </authorList>
    </citation>
    <scope>NUCLEOTIDE SEQUENCE</scope>
</reference>
<dbReference type="InterPro" id="IPR029063">
    <property type="entry name" value="SAM-dependent_MTases_sf"/>
</dbReference>
<evidence type="ECO:0000259" key="7">
    <source>
        <dbReference type="PROSITE" id="PS51006"/>
    </source>
</evidence>
<dbReference type="SUPFAM" id="SSF53335">
    <property type="entry name" value="S-adenosyl-L-methionine-dependent methyltransferases"/>
    <property type="match status" value="1"/>
</dbReference>
<evidence type="ECO:0000256" key="3">
    <source>
        <dbReference type="ARBA" id="ARBA00022553"/>
    </source>
</evidence>
<evidence type="ECO:0000313" key="9">
    <source>
        <dbReference type="EMBL" id="CAF1441551.1"/>
    </source>
</evidence>
<dbReference type="Pfam" id="PF00668">
    <property type="entry name" value="Condensation"/>
    <property type="match status" value="2"/>
</dbReference>
<dbReference type="GO" id="GO:0044550">
    <property type="term" value="P:secondary metabolite biosynthetic process"/>
    <property type="evidence" value="ECO:0007669"/>
    <property type="project" value="TreeGrafter"/>
</dbReference>
<dbReference type="InterPro" id="IPR020845">
    <property type="entry name" value="AMP-binding_CS"/>
</dbReference>
<evidence type="ECO:0000313" key="10">
    <source>
        <dbReference type="EMBL" id="CAF1442636.1"/>
    </source>
</evidence>
<dbReference type="PROSITE" id="PS50075">
    <property type="entry name" value="CARRIER"/>
    <property type="match status" value="1"/>
</dbReference>
<dbReference type="EMBL" id="CAJNOM010000443">
    <property type="protein sequence ID" value="CAF1441551.1"/>
    <property type="molecule type" value="Genomic_DNA"/>
</dbReference>
<name>A0A815NPR2_9BILA</name>
<dbReference type="PROSITE" id="PS00455">
    <property type="entry name" value="AMP_BINDING"/>
    <property type="match status" value="1"/>
</dbReference>
<feature type="domain" description="Carrier" evidence="6">
    <location>
        <begin position="1066"/>
        <end position="1142"/>
    </location>
</feature>
<dbReference type="GO" id="GO:0031177">
    <property type="term" value="F:phosphopantetheine binding"/>
    <property type="evidence" value="ECO:0007669"/>
    <property type="project" value="TreeGrafter"/>
</dbReference>
<dbReference type="EMBL" id="CAJNOI010000053">
    <property type="protein sequence ID" value="CAF0953041.1"/>
    <property type="molecule type" value="Genomic_DNA"/>
</dbReference>
<feature type="domain" description="PABS" evidence="7">
    <location>
        <begin position="1583"/>
        <end position="1748"/>
    </location>
</feature>
<dbReference type="Pfam" id="PF00501">
    <property type="entry name" value="AMP-binding"/>
    <property type="match status" value="1"/>
</dbReference>
<dbReference type="Pfam" id="PF00550">
    <property type="entry name" value="PP-binding"/>
    <property type="match status" value="1"/>
</dbReference>
<dbReference type="SUPFAM" id="SSF52777">
    <property type="entry name" value="CoA-dependent acyltransferases"/>
    <property type="match status" value="2"/>
</dbReference>
<dbReference type="PANTHER" id="PTHR45527">
    <property type="entry name" value="NONRIBOSOMAL PEPTIDE SYNTHETASE"/>
    <property type="match status" value="1"/>
</dbReference>
<dbReference type="NCBIfam" id="NF037959">
    <property type="entry name" value="MFS_SpdSyn"/>
    <property type="match status" value="1"/>
</dbReference>
<evidence type="ECO:0000259" key="6">
    <source>
        <dbReference type="PROSITE" id="PS50075"/>
    </source>
</evidence>
<dbReference type="Gene3D" id="3.30.559.30">
    <property type="entry name" value="Nonribosomal peptide synthetase, condensation domain"/>
    <property type="match status" value="1"/>
</dbReference>
<accession>A0A815NPR2</accession>